<keyword evidence="2" id="KW-0472">Membrane</keyword>
<gene>
    <name evidence="4" type="ORF">F9817_03440</name>
</gene>
<feature type="compositionally biased region" description="Basic residues" evidence="1">
    <location>
        <begin position="9"/>
        <end position="27"/>
    </location>
</feature>
<sequence>MANKDYVRRGRSPKKPTPKKTSPKGKPWKSGLLAVIAVGAFGYGLYILNSDPTPKTPPAAVSTPVKPVKQKSSNDDLPPPPTEKWDYVDTLPSREIEVVPKELKVSKIPYIMQCGAFKTMHQAEERKARIAFVGLTSKIRKTEGSSWFRIVLGPYKFKREAEKDKHKLQRSKIEPCLIMKDNL</sequence>
<dbReference type="GO" id="GO:0051301">
    <property type="term" value="P:cell division"/>
    <property type="evidence" value="ECO:0007669"/>
    <property type="project" value="UniProtKB-KW"/>
</dbReference>
<dbReference type="Proteomes" id="UP000462621">
    <property type="component" value="Unassembled WGS sequence"/>
</dbReference>
<evidence type="ECO:0000313" key="4">
    <source>
        <dbReference type="EMBL" id="MZI92259.1"/>
    </source>
</evidence>
<keyword evidence="2" id="KW-0812">Transmembrane</keyword>
<evidence type="ECO:0000259" key="3">
    <source>
        <dbReference type="PROSITE" id="PS51724"/>
    </source>
</evidence>
<dbReference type="SUPFAM" id="SSF110997">
    <property type="entry name" value="Sporulation related repeat"/>
    <property type="match status" value="1"/>
</dbReference>
<keyword evidence="4" id="KW-0132">Cell division</keyword>
<feature type="region of interest" description="Disordered" evidence="1">
    <location>
        <begin position="54"/>
        <end position="86"/>
    </location>
</feature>
<feature type="transmembrane region" description="Helical" evidence="2">
    <location>
        <begin position="30"/>
        <end position="48"/>
    </location>
</feature>
<feature type="domain" description="SPOR" evidence="3">
    <location>
        <begin position="104"/>
        <end position="181"/>
    </location>
</feature>
<dbReference type="Gene3D" id="3.30.70.1070">
    <property type="entry name" value="Sporulation related repeat"/>
    <property type="match status" value="1"/>
</dbReference>
<dbReference type="EMBL" id="WEKT01000004">
    <property type="protein sequence ID" value="MZI92259.1"/>
    <property type="molecule type" value="Genomic_DNA"/>
</dbReference>
<dbReference type="RefSeq" id="WP_161153568.1">
    <property type="nucleotide sequence ID" value="NZ_WEKT01000004.1"/>
</dbReference>
<dbReference type="InterPro" id="IPR052521">
    <property type="entry name" value="Cell_div_SPOR-domain"/>
</dbReference>
<name>A0A7X4RTP0_9VIBR</name>
<reference evidence="4 5" key="1">
    <citation type="submission" date="2019-10" db="EMBL/GenBank/DDBJ databases">
        <title>Vibrio sp. nov. isolated from a shrimp pond.</title>
        <authorList>
            <person name="Gomez-Gil B."/>
            <person name="Enciso-Ibarra J."/>
            <person name="Enciso-Ibarra K."/>
            <person name="Bolan-Mejia C."/>
        </authorList>
    </citation>
    <scope>NUCLEOTIDE SEQUENCE [LARGE SCALE GENOMIC DNA]</scope>
    <source>
        <strain evidence="4 5">CAIM 722</strain>
    </source>
</reference>
<dbReference type="InterPro" id="IPR007730">
    <property type="entry name" value="SPOR-like_dom"/>
</dbReference>
<keyword evidence="2" id="KW-1133">Transmembrane helix</keyword>
<dbReference type="AlphaFoldDB" id="A0A7X4RTP0"/>
<evidence type="ECO:0000256" key="2">
    <source>
        <dbReference type="SAM" id="Phobius"/>
    </source>
</evidence>
<dbReference type="PANTHER" id="PTHR38687">
    <property type="entry name" value="CELL DIVISION PROTEIN DEDD-RELATED"/>
    <property type="match status" value="1"/>
</dbReference>
<comment type="caution">
    <text evidence="4">The sequence shown here is derived from an EMBL/GenBank/DDBJ whole genome shotgun (WGS) entry which is preliminary data.</text>
</comment>
<dbReference type="GO" id="GO:0042834">
    <property type="term" value="F:peptidoglycan binding"/>
    <property type="evidence" value="ECO:0007669"/>
    <property type="project" value="InterPro"/>
</dbReference>
<keyword evidence="5" id="KW-1185">Reference proteome</keyword>
<feature type="region of interest" description="Disordered" evidence="1">
    <location>
        <begin position="1"/>
        <end position="28"/>
    </location>
</feature>
<evidence type="ECO:0000256" key="1">
    <source>
        <dbReference type="SAM" id="MobiDB-lite"/>
    </source>
</evidence>
<dbReference type="InterPro" id="IPR036680">
    <property type="entry name" value="SPOR-like_sf"/>
</dbReference>
<dbReference type="Pfam" id="PF05036">
    <property type="entry name" value="SPOR"/>
    <property type="match status" value="1"/>
</dbReference>
<keyword evidence="4" id="KW-0131">Cell cycle</keyword>
<accession>A0A7X4RTP0</accession>
<proteinExistence type="predicted"/>
<protein>
    <submittedName>
        <fullName evidence="4">Cell division protein FtsN</fullName>
    </submittedName>
</protein>
<dbReference type="PANTHER" id="PTHR38687:SF2">
    <property type="entry name" value="CELL DIVISION PROTEIN FTSN"/>
    <property type="match status" value="1"/>
</dbReference>
<dbReference type="PROSITE" id="PS51724">
    <property type="entry name" value="SPOR"/>
    <property type="match status" value="1"/>
</dbReference>
<evidence type="ECO:0000313" key="5">
    <source>
        <dbReference type="Proteomes" id="UP000462621"/>
    </source>
</evidence>
<organism evidence="4 5">
    <name type="scientific">Vibrio eleionomae</name>
    <dbReference type="NCBI Taxonomy" id="2653505"/>
    <lineage>
        <taxon>Bacteria</taxon>
        <taxon>Pseudomonadati</taxon>
        <taxon>Pseudomonadota</taxon>
        <taxon>Gammaproteobacteria</taxon>
        <taxon>Vibrionales</taxon>
        <taxon>Vibrionaceae</taxon>
        <taxon>Vibrio</taxon>
    </lineage>
</organism>